<dbReference type="OrthoDB" id="1236981at2"/>
<proteinExistence type="predicted"/>
<evidence type="ECO:0000313" key="3">
    <source>
        <dbReference type="Proteomes" id="UP000431264"/>
    </source>
</evidence>
<dbReference type="Pfam" id="PF13585">
    <property type="entry name" value="CHU_C"/>
    <property type="match status" value="1"/>
</dbReference>
<gene>
    <name evidence="2" type="ORF">GOQ30_04735</name>
</gene>
<dbReference type="InterPro" id="IPR044023">
    <property type="entry name" value="Ig_7"/>
</dbReference>
<dbReference type="InterPro" id="IPR026341">
    <property type="entry name" value="T9SS_type_B"/>
</dbReference>
<evidence type="ECO:0000259" key="1">
    <source>
        <dbReference type="Pfam" id="PF19081"/>
    </source>
</evidence>
<protein>
    <submittedName>
        <fullName evidence="2">T9SS type B sorting domain-containing protein</fullName>
    </submittedName>
</protein>
<dbReference type="Pfam" id="PF19081">
    <property type="entry name" value="Ig_7"/>
    <property type="match status" value="1"/>
</dbReference>
<dbReference type="Proteomes" id="UP000431264">
    <property type="component" value="Unassembled WGS sequence"/>
</dbReference>
<dbReference type="AlphaFoldDB" id="A0A6I4IFS7"/>
<accession>A0A6I4IFS7</accession>
<dbReference type="NCBIfam" id="TIGR04131">
    <property type="entry name" value="Bac_Flav_CTERM"/>
    <property type="match status" value="1"/>
</dbReference>
<dbReference type="EMBL" id="WQLW01000002">
    <property type="protein sequence ID" value="MVO08468.1"/>
    <property type="molecule type" value="Genomic_DNA"/>
</dbReference>
<name>A0A6I4IFS7_9FLAO</name>
<comment type="caution">
    <text evidence="2">The sequence shown here is derived from an EMBL/GenBank/DDBJ whole genome shotgun (WGS) entry which is preliminary data.</text>
</comment>
<organism evidence="2 3">
    <name type="scientific">Flavobacterium profundi</name>
    <dbReference type="NCBI Taxonomy" id="1774945"/>
    <lineage>
        <taxon>Bacteria</taxon>
        <taxon>Pseudomonadati</taxon>
        <taxon>Bacteroidota</taxon>
        <taxon>Flavobacteriia</taxon>
        <taxon>Flavobacteriales</taxon>
        <taxon>Flavobacteriaceae</taxon>
        <taxon>Flavobacterium</taxon>
    </lineage>
</organism>
<feature type="domain" description="Ig-like" evidence="1">
    <location>
        <begin position="738"/>
        <end position="818"/>
    </location>
</feature>
<sequence length="919" mass="97020">MTGMRRCKLVLIMFIISFFVYDYEGYAQCAGNDNSITICNKETYNQGIGNPNGVINLFLLLGGAPSPGGTWVNLNSSGGLNSSTGILNTWQINQSGNYNYQYVNNSIPGCTNNSAIITLTLGGFPGVDNNNANACEDDTSVNLFTHTGNNPNPHLNGTWSGGPAGALTNNFFNAQLAGIGTYTLTYTVPAIGSCPSRSANVVLTVHPLPESGTPSNLTFCETDDFSAFTNVDLFNLLINEDTGGFWIDNASTGELSGSNDSFINIQNIVNNFGPGTYTFTYNVSPTHPICAPASSNVAIIIEPVVDLNGATLTLSPTPICFNDLSTTPLTGTISQGASSIPDGTYDITYVLSGSNNGSETVSVTFAGGTGSFTVNPAFVVTIGTTTVTITDVTNPNSITNCTRIINNLNSSFTIAENPNATDSQISVANFCLGQNAQVNLIDINNNTIELSDDRYIITYTITDPNGQQTTQTTVIQVVNGNALFSLINSLTNIPGNYSIAITNIQNETTGCSSTTNLNSSFIVYPIPDASNLTISIDDICSGNDVVVNLSNAINLTDGLYDIEYSISGAISVSNLTATNISFTNGSGSFTLPNGILVEGSSTLSIANFVSVTTSCGTATSSGASDTFSILPLPDTTGATISAINICILDVETISIDNASSLADGDYTLLYDLSGANNSTANSIVVTFNNGSTQFDIPSTLLENGGSTTITIQTLTSNTTTCGSSDLVSNPISFTITDPGVPTLADDGNEFCIQDLPNPTIADLNANITSSGTITWYDAPTGGNSYTLTDPITNGTTYYASLTDTQGCESASRLEVTVDLANCPDLFIPDGFSPNNDGLNDTFYIKNIDIIYPNFELEIFNRYGNLVYKGNINTPNFDGKSTESTVLGNDILPTGVYYYVLYYNDVTNKKPTQGRLYLSR</sequence>
<reference evidence="3" key="1">
    <citation type="submission" date="2019-05" db="EMBL/GenBank/DDBJ databases">
        <title>Flavobacterium profundi sp. nov., isolated from a deep-sea seamount.</title>
        <authorList>
            <person name="Zhang D.-C."/>
        </authorList>
    </citation>
    <scope>NUCLEOTIDE SEQUENCE [LARGE SCALE GENOMIC DNA]</scope>
    <source>
        <strain evidence="3">TP390</strain>
    </source>
</reference>
<keyword evidence="3" id="KW-1185">Reference proteome</keyword>
<evidence type="ECO:0000313" key="2">
    <source>
        <dbReference type="EMBL" id="MVO08468.1"/>
    </source>
</evidence>